<dbReference type="GeneID" id="41968159"/>
<dbReference type="Pfam" id="PF04082">
    <property type="entry name" value="Fungal_trans"/>
    <property type="match status" value="1"/>
</dbReference>
<dbReference type="Proteomes" id="UP000319257">
    <property type="component" value="Unassembled WGS sequence"/>
</dbReference>
<dbReference type="GO" id="GO:0003677">
    <property type="term" value="F:DNA binding"/>
    <property type="evidence" value="ECO:0007669"/>
    <property type="project" value="InterPro"/>
</dbReference>
<gene>
    <name evidence="4" type="ORF">E0L32_000712</name>
</gene>
<dbReference type="CDD" id="cd12148">
    <property type="entry name" value="fungal_TF_MHR"/>
    <property type="match status" value="1"/>
</dbReference>
<proteinExistence type="predicted"/>
<dbReference type="PANTHER" id="PTHR46910:SF25">
    <property type="entry name" value="ABC-TRANSPORTER-REGULATING TRANSCRIPTION FACTOR"/>
    <property type="match status" value="1"/>
</dbReference>
<keyword evidence="1" id="KW-0539">Nucleus</keyword>
<reference evidence="4 5" key="1">
    <citation type="submission" date="2019-06" db="EMBL/GenBank/DDBJ databases">
        <title>Draft genome sequence of the filamentous fungus Phialemoniopsis curvata isolated from diesel fuel.</title>
        <authorList>
            <person name="Varaljay V.A."/>
            <person name="Lyon W.J."/>
            <person name="Crouch A.L."/>
            <person name="Drake C.E."/>
            <person name="Hollomon J.M."/>
            <person name="Nadeau L.J."/>
            <person name="Nunn H.S."/>
            <person name="Stevenson B.S."/>
            <person name="Bojanowski C.L."/>
            <person name="Crookes-Goodson W.J."/>
        </authorList>
    </citation>
    <scope>NUCLEOTIDE SEQUENCE [LARGE SCALE GENOMIC DNA]</scope>
    <source>
        <strain evidence="4 5">D216</strain>
    </source>
</reference>
<dbReference type="InParanoid" id="A0A507ANV8"/>
<protein>
    <recommendedName>
        <fullName evidence="3">Xylanolytic transcriptional activator regulatory domain-containing protein</fullName>
    </recommendedName>
</protein>
<dbReference type="RefSeq" id="XP_030994246.1">
    <property type="nucleotide sequence ID" value="XM_031141835.1"/>
</dbReference>
<dbReference type="GO" id="GO:0008270">
    <property type="term" value="F:zinc ion binding"/>
    <property type="evidence" value="ECO:0007669"/>
    <property type="project" value="InterPro"/>
</dbReference>
<evidence type="ECO:0000256" key="2">
    <source>
        <dbReference type="SAM" id="MobiDB-lite"/>
    </source>
</evidence>
<dbReference type="SMART" id="SM00906">
    <property type="entry name" value="Fungal_trans"/>
    <property type="match status" value="1"/>
</dbReference>
<feature type="compositionally biased region" description="Polar residues" evidence="2">
    <location>
        <begin position="112"/>
        <end position="138"/>
    </location>
</feature>
<feature type="compositionally biased region" description="Polar residues" evidence="2">
    <location>
        <begin position="37"/>
        <end position="58"/>
    </location>
</feature>
<feature type="compositionally biased region" description="Polar residues" evidence="2">
    <location>
        <begin position="20"/>
        <end position="30"/>
    </location>
</feature>
<dbReference type="InterPro" id="IPR050987">
    <property type="entry name" value="AtrR-like"/>
</dbReference>
<keyword evidence="5" id="KW-1185">Reference proteome</keyword>
<dbReference type="OrthoDB" id="39175at2759"/>
<feature type="domain" description="Xylanolytic transcriptional activator regulatory" evidence="3">
    <location>
        <begin position="331"/>
        <end position="405"/>
    </location>
</feature>
<dbReference type="InterPro" id="IPR007219">
    <property type="entry name" value="XnlR_reg_dom"/>
</dbReference>
<evidence type="ECO:0000256" key="1">
    <source>
        <dbReference type="ARBA" id="ARBA00023242"/>
    </source>
</evidence>
<organism evidence="4 5">
    <name type="scientific">Thyridium curvatum</name>
    <dbReference type="NCBI Taxonomy" id="1093900"/>
    <lineage>
        <taxon>Eukaryota</taxon>
        <taxon>Fungi</taxon>
        <taxon>Dikarya</taxon>
        <taxon>Ascomycota</taxon>
        <taxon>Pezizomycotina</taxon>
        <taxon>Sordariomycetes</taxon>
        <taxon>Sordariomycetidae</taxon>
        <taxon>Thyridiales</taxon>
        <taxon>Thyridiaceae</taxon>
        <taxon>Thyridium</taxon>
    </lineage>
</organism>
<evidence type="ECO:0000259" key="3">
    <source>
        <dbReference type="SMART" id="SM00906"/>
    </source>
</evidence>
<dbReference type="GO" id="GO:0003700">
    <property type="term" value="F:DNA-binding transcription factor activity"/>
    <property type="evidence" value="ECO:0007669"/>
    <property type="project" value="InterPro"/>
</dbReference>
<accession>A0A507ANV8</accession>
<feature type="region of interest" description="Disordered" evidence="2">
    <location>
        <begin position="112"/>
        <end position="142"/>
    </location>
</feature>
<dbReference type="STRING" id="1093900.A0A507ANV8"/>
<comment type="caution">
    <text evidence="4">The sequence shown here is derived from an EMBL/GenBank/DDBJ whole genome shotgun (WGS) entry which is preliminary data.</text>
</comment>
<dbReference type="AlphaFoldDB" id="A0A507ANV8"/>
<dbReference type="GO" id="GO:0006351">
    <property type="term" value="P:DNA-templated transcription"/>
    <property type="evidence" value="ECO:0007669"/>
    <property type="project" value="InterPro"/>
</dbReference>
<name>A0A507ANV8_9PEZI</name>
<dbReference type="EMBL" id="SKBQ01000003">
    <property type="protein sequence ID" value="TPX12535.1"/>
    <property type="molecule type" value="Genomic_DNA"/>
</dbReference>
<evidence type="ECO:0000313" key="5">
    <source>
        <dbReference type="Proteomes" id="UP000319257"/>
    </source>
</evidence>
<dbReference type="PANTHER" id="PTHR46910">
    <property type="entry name" value="TRANSCRIPTION FACTOR PDR1"/>
    <property type="match status" value="1"/>
</dbReference>
<sequence length="675" mass="74945">MERIDDDPPPEQFPTANRPPESSTLESQPKNPDPTGPCSTKNVFSEQDNIPQQFTATSPEAPMPYPVGDTGVLAPPPDALITESLEAVDPDLLMPPPTLSSHHDDASTKVASIYSNTPPSHAPTSLSSVEDDGSSTAPPEQELTYEYHGPGSFLSICSKSGIEWVNEKTGVNEFGTIARGLISDISRALKLSVPNIGPREPEPDESLAWKYSRIYFDTDTDAGFGIISRPTFENALRAHFQKESNPGDIETDPGWYALRNVVYAAGCRILETKSAVKGFKIDMTATKSWKYFANALSVHNDILYFRTSLMAVQALAAMAFFVEAIGYPSIDYMLCSSAMRLAVSKGLHRQPPACWNLSPEAIKSRSLLWWSIYGFERVNANRSGRPLAIDDRDITCQMPEGIEDAETNLAHIRTAIEHAKLSSSFSRRIADLKTNQASLQEVASSIAEMTQQLDTWWDSLPDYMKLDLRNPSRQLPPSLDFQSVLYHHYAYYGSVVAIHAVLVHPWNSTALKILPHEREEFARMTAESGEVFINATRKFVQYLPQLNINPLSPKWLVVVYPLMALVNLFIYVLQNPQSPAIESDVGLMYLVAGHFSYLEYAVADRVFPSLGQMANLARLTADNARNRFLGMDNDLSAEVISHDASLQHLDLGNPEDVRTSSINPDNCLKEAREWC</sequence>
<feature type="region of interest" description="Disordered" evidence="2">
    <location>
        <begin position="1"/>
        <end position="81"/>
    </location>
</feature>
<evidence type="ECO:0000313" key="4">
    <source>
        <dbReference type="EMBL" id="TPX12535.1"/>
    </source>
</evidence>